<reference evidence="2" key="3">
    <citation type="journal article" date="2023" name="Int. J. Syst. Evol. Microbiol.">
        <title>Sellimonas catena sp. nov., isolated from human faeces.</title>
        <authorList>
            <person name="Hisatomi A."/>
            <person name="Ohkuma M."/>
            <person name="Sakamoto M."/>
        </authorList>
    </citation>
    <scope>NUCLEOTIDE SEQUENCE</scope>
    <source>
        <strain evidence="2">18CBH55</strain>
    </source>
</reference>
<comment type="caution">
    <text evidence="2">The sequence shown here is derived from an EMBL/GenBank/DDBJ whole genome shotgun (WGS) entry which is preliminary data.</text>
</comment>
<name>A0A9W6CAG6_9FIRM</name>
<keyword evidence="1" id="KW-1133">Transmembrane helix</keyword>
<reference evidence="2" key="2">
    <citation type="submission" date="2022-11" db="EMBL/GenBank/DDBJ databases">
        <title>Draft genome sequence of Sellimonas catena strain 18CBH55.</title>
        <authorList>
            <person name="Atsushi H."/>
            <person name="Moriya O."/>
            <person name="Mitsuo S."/>
        </authorList>
    </citation>
    <scope>NUCLEOTIDE SEQUENCE</scope>
    <source>
        <strain evidence="2">18CBH55</strain>
    </source>
</reference>
<proteinExistence type="predicted"/>
<evidence type="ECO:0000313" key="3">
    <source>
        <dbReference type="Proteomes" id="UP001145094"/>
    </source>
</evidence>
<dbReference type="Proteomes" id="UP001145094">
    <property type="component" value="Unassembled WGS sequence"/>
</dbReference>
<reference evidence="2" key="1">
    <citation type="submission" date="2022-11" db="EMBL/GenBank/DDBJ databases">
        <title>Draft genome sequence of Sellimonas catena strain 18CBH55.</title>
        <authorList>
            <person name="Hisatomi A."/>
            <person name="Ohkuma M."/>
            <person name="Sakamoto M."/>
        </authorList>
    </citation>
    <scope>NUCLEOTIDE SEQUENCE</scope>
    <source>
        <strain evidence="2">18CBH55</strain>
    </source>
</reference>
<accession>A0A9W6CAG6</accession>
<keyword evidence="1" id="KW-0472">Membrane</keyword>
<protein>
    <submittedName>
        <fullName evidence="2">Uncharacterized protein</fullName>
    </submittedName>
</protein>
<evidence type="ECO:0000313" key="2">
    <source>
        <dbReference type="EMBL" id="GLG90438.1"/>
    </source>
</evidence>
<evidence type="ECO:0000256" key="1">
    <source>
        <dbReference type="SAM" id="Phobius"/>
    </source>
</evidence>
<gene>
    <name evidence="2" type="ORF">Selli2_18650</name>
</gene>
<dbReference type="AlphaFoldDB" id="A0A9W6CAG6"/>
<keyword evidence="1" id="KW-0812">Transmembrane</keyword>
<feature type="transmembrane region" description="Helical" evidence="1">
    <location>
        <begin position="20"/>
        <end position="41"/>
    </location>
</feature>
<organism evidence="2 3">
    <name type="scientific">Sellimonas catena</name>
    <dbReference type="NCBI Taxonomy" id="2994035"/>
    <lineage>
        <taxon>Bacteria</taxon>
        <taxon>Bacillati</taxon>
        <taxon>Bacillota</taxon>
        <taxon>Clostridia</taxon>
        <taxon>Lachnospirales</taxon>
        <taxon>Lachnospiraceae</taxon>
        <taxon>Sellimonas</taxon>
    </lineage>
</organism>
<sequence>MGIKDWIREEIERPWTKTDTIGLIVSAVSSIIASIITVLLCTK</sequence>
<dbReference type="EMBL" id="BSCH01000011">
    <property type="protein sequence ID" value="GLG90438.1"/>
    <property type="molecule type" value="Genomic_DNA"/>
</dbReference>